<keyword evidence="2" id="KW-1185">Reference proteome</keyword>
<organism evidence="1 2">
    <name type="scientific">Achromobacter marplatensis</name>
    <dbReference type="NCBI Taxonomy" id="470868"/>
    <lineage>
        <taxon>Bacteria</taxon>
        <taxon>Pseudomonadati</taxon>
        <taxon>Pseudomonadota</taxon>
        <taxon>Betaproteobacteria</taxon>
        <taxon>Burkholderiales</taxon>
        <taxon>Alcaligenaceae</taxon>
        <taxon>Achromobacter</taxon>
    </lineage>
</organism>
<reference evidence="1 2" key="1">
    <citation type="submission" date="2018-06" db="EMBL/GenBank/DDBJ databases">
        <title>Genomic Encyclopedia of Type Strains, Phase III (KMG-III): the genomes of soil and plant-associated and newly described type strains.</title>
        <authorList>
            <person name="Whitman W."/>
        </authorList>
    </citation>
    <scope>NUCLEOTIDE SEQUENCE [LARGE SCALE GENOMIC DNA]</scope>
    <source>
        <strain evidence="1 2">CECT 7342</strain>
    </source>
</reference>
<accession>A0ABX9GLE0</accession>
<dbReference type="Proteomes" id="UP000252124">
    <property type="component" value="Unassembled WGS sequence"/>
</dbReference>
<sequence length="141" mass="15581">MGMEYKIKFTVPANYDPSLFAKKLPSPIDLPSMAQIYSYSLEQDGFYFVDHLVDRPIASMALRIVIDEALSHAARIEVFEPGEPPRQLFAEDRLDAWFDGSAICVVATGTHGDPLDLGDAEVRALIAKLQHCLAQSQAADQ</sequence>
<name>A0ABX9GLE0_9BURK</name>
<comment type="caution">
    <text evidence="1">The sequence shown here is derived from an EMBL/GenBank/DDBJ whole genome shotgun (WGS) entry which is preliminary data.</text>
</comment>
<proteinExistence type="predicted"/>
<protein>
    <submittedName>
        <fullName evidence="1">Uncharacterized protein</fullName>
    </submittedName>
</protein>
<evidence type="ECO:0000313" key="1">
    <source>
        <dbReference type="EMBL" id="RBP23934.1"/>
    </source>
</evidence>
<dbReference type="EMBL" id="QNRM01000001">
    <property type="protein sequence ID" value="RBP23934.1"/>
    <property type="molecule type" value="Genomic_DNA"/>
</dbReference>
<evidence type="ECO:0000313" key="2">
    <source>
        <dbReference type="Proteomes" id="UP000252124"/>
    </source>
</evidence>
<gene>
    <name evidence="1" type="ORF">DFP87_101443</name>
</gene>